<evidence type="ECO:0000313" key="3">
    <source>
        <dbReference type="Proteomes" id="UP000004358"/>
    </source>
</evidence>
<dbReference type="EMBL" id="AANZ01000049">
    <property type="protein sequence ID" value="EAQ76950.1"/>
    <property type="molecule type" value="Genomic_DNA"/>
</dbReference>
<name>A4A2R2_9BACT</name>
<dbReference type="GO" id="GO:0016779">
    <property type="term" value="F:nucleotidyltransferase activity"/>
    <property type="evidence" value="ECO:0007669"/>
    <property type="project" value="UniProtKB-ARBA"/>
</dbReference>
<sequence length="184" mass="20639">MGSDKLLLPFEGKPIVDRVIEAWRRGGVDQIVVIVRAEHAALREYLQTLRAELVISETPLPEMIDSVRAGLQHISQKFSPRSGDAWMLAPADLPTLDPMAIATLLDAYDPQQRPILAATYDDRRSHPVLFPWRIAEQVAQLSAAETIRDLFAKNEWRAIAMSSVKPYDVDFPGDLELGARKPEK</sequence>
<dbReference type="CDD" id="cd04182">
    <property type="entry name" value="GT_2_like_f"/>
    <property type="match status" value="1"/>
</dbReference>
<reference evidence="2 3" key="1">
    <citation type="submission" date="2006-02" db="EMBL/GenBank/DDBJ databases">
        <authorList>
            <person name="Amann R."/>
            <person name="Ferriera S."/>
            <person name="Johnson J."/>
            <person name="Kravitz S."/>
            <person name="Halpern A."/>
            <person name="Remington K."/>
            <person name="Beeson K."/>
            <person name="Tran B."/>
            <person name="Rogers Y.-H."/>
            <person name="Friedman R."/>
            <person name="Venter J.C."/>
        </authorList>
    </citation>
    <scope>NUCLEOTIDE SEQUENCE [LARGE SCALE GENOMIC DNA]</scope>
    <source>
        <strain evidence="2 3">DSM 3645</strain>
    </source>
</reference>
<gene>
    <name evidence="2" type="ORF">DSM3645_20257</name>
</gene>
<feature type="domain" description="MobA-like NTP transferase" evidence="1">
    <location>
        <begin position="1"/>
        <end position="154"/>
    </location>
</feature>
<dbReference type="PANTHER" id="PTHR43777">
    <property type="entry name" value="MOLYBDENUM COFACTOR CYTIDYLYLTRANSFERASE"/>
    <property type="match status" value="1"/>
</dbReference>
<dbReference type="SUPFAM" id="SSF53448">
    <property type="entry name" value="Nucleotide-diphospho-sugar transferases"/>
    <property type="match status" value="1"/>
</dbReference>
<dbReference type="eggNOG" id="COG2068">
    <property type="taxonomic scope" value="Bacteria"/>
</dbReference>
<dbReference type="InterPro" id="IPR029044">
    <property type="entry name" value="Nucleotide-diphossugar_trans"/>
</dbReference>
<dbReference type="PANTHER" id="PTHR43777:SF1">
    <property type="entry name" value="MOLYBDENUM COFACTOR CYTIDYLYLTRANSFERASE"/>
    <property type="match status" value="1"/>
</dbReference>
<comment type="caution">
    <text evidence="2">The sequence shown here is derived from an EMBL/GenBank/DDBJ whole genome shotgun (WGS) entry which is preliminary data.</text>
</comment>
<dbReference type="InterPro" id="IPR025877">
    <property type="entry name" value="MobA-like_NTP_Trfase"/>
</dbReference>
<dbReference type="STRING" id="314230.DSM3645_20257"/>
<evidence type="ECO:0000259" key="1">
    <source>
        <dbReference type="Pfam" id="PF12804"/>
    </source>
</evidence>
<organism evidence="2 3">
    <name type="scientific">Blastopirellula marina DSM 3645</name>
    <dbReference type="NCBI Taxonomy" id="314230"/>
    <lineage>
        <taxon>Bacteria</taxon>
        <taxon>Pseudomonadati</taxon>
        <taxon>Planctomycetota</taxon>
        <taxon>Planctomycetia</taxon>
        <taxon>Pirellulales</taxon>
        <taxon>Pirellulaceae</taxon>
        <taxon>Blastopirellula</taxon>
    </lineage>
</organism>
<dbReference type="AlphaFoldDB" id="A4A2R2"/>
<dbReference type="Pfam" id="PF12804">
    <property type="entry name" value="NTP_transf_3"/>
    <property type="match status" value="1"/>
</dbReference>
<dbReference type="Gene3D" id="3.90.550.10">
    <property type="entry name" value="Spore Coat Polysaccharide Biosynthesis Protein SpsA, Chain A"/>
    <property type="match status" value="1"/>
</dbReference>
<proteinExistence type="predicted"/>
<dbReference type="Proteomes" id="UP000004358">
    <property type="component" value="Unassembled WGS sequence"/>
</dbReference>
<dbReference type="HOGENOM" id="CLU_061980_1_2_0"/>
<protein>
    <recommendedName>
        <fullName evidence="1">MobA-like NTP transferase domain-containing protein</fullName>
    </recommendedName>
</protein>
<evidence type="ECO:0000313" key="2">
    <source>
        <dbReference type="EMBL" id="EAQ76950.1"/>
    </source>
</evidence>
<accession>A4A2R2</accession>